<evidence type="ECO:0000256" key="1">
    <source>
        <dbReference type="SAM" id="Phobius"/>
    </source>
</evidence>
<gene>
    <name evidence="2" type="ORF">KTH89_10500</name>
</gene>
<comment type="caution">
    <text evidence="2">The sequence shown here is derived from an EMBL/GenBank/DDBJ whole genome shotgun (WGS) entry which is preliminary data.</text>
</comment>
<keyword evidence="3" id="KW-1185">Reference proteome</keyword>
<evidence type="ECO:0000313" key="2">
    <source>
        <dbReference type="EMBL" id="MBU9736970.1"/>
    </source>
</evidence>
<feature type="transmembrane region" description="Helical" evidence="1">
    <location>
        <begin position="103"/>
        <end position="130"/>
    </location>
</feature>
<dbReference type="Proteomes" id="UP000712157">
    <property type="component" value="Unassembled WGS sequence"/>
</dbReference>
<feature type="transmembrane region" description="Helical" evidence="1">
    <location>
        <begin position="20"/>
        <end position="38"/>
    </location>
</feature>
<dbReference type="EMBL" id="JAHQCW010000015">
    <property type="protein sequence ID" value="MBU9736970.1"/>
    <property type="molecule type" value="Genomic_DNA"/>
</dbReference>
<name>A0A949JXF7_9FIRM</name>
<feature type="transmembrane region" description="Helical" evidence="1">
    <location>
        <begin position="150"/>
        <end position="173"/>
    </location>
</feature>
<feature type="transmembrane region" description="Helical" evidence="1">
    <location>
        <begin position="180"/>
        <end position="199"/>
    </location>
</feature>
<organism evidence="2 3">
    <name type="scientific">Diplocloster agilis</name>
    <dbReference type="NCBI Taxonomy" id="2850323"/>
    <lineage>
        <taxon>Bacteria</taxon>
        <taxon>Bacillati</taxon>
        <taxon>Bacillota</taxon>
        <taxon>Clostridia</taxon>
        <taxon>Lachnospirales</taxon>
        <taxon>Lachnospiraceae</taxon>
        <taxon>Diplocloster</taxon>
    </lineage>
</organism>
<keyword evidence="1" id="KW-1133">Transmembrane helix</keyword>
<dbReference type="RefSeq" id="WP_238721593.1">
    <property type="nucleotide sequence ID" value="NZ_JAHQCW010000015.1"/>
</dbReference>
<keyword evidence="1" id="KW-0812">Transmembrane</keyword>
<protein>
    <submittedName>
        <fullName evidence="2">ABC transporter permease</fullName>
    </submittedName>
</protein>
<keyword evidence="1" id="KW-0472">Membrane</keyword>
<feature type="transmembrane region" description="Helical" evidence="1">
    <location>
        <begin position="205"/>
        <end position="223"/>
    </location>
</feature>
<reference evidence="2" key="1">
    <citation type="submission" date="2021-06" db="EMBL/GenBank/DDBJ databases">
        <title>Description of novel taxa of the family Lachnospiraceae.</title>
        <authorList>
            <person name="Chaplin A.V."/>
            <person name="Sokolova S.R."/>
            <person name="Pikina A.P."/>
            <person name="Korzhanova M."/>
            <person name="Belova V."/>
            <person name="Korostin D."/>
            <person name="Efimov B.A."/>
        </authorList>
    </citation>
    <scope>NUCLEOTIDE SEQUENCE</scope>
    <source>
        <strain evidence="2">ASD5720</strain>
    </source>
</reference>
<feature type="transmembrane region" description="Helical" evidence="1">
    <location>
        <begin position="58"/>
        <end position="82"/>
    </location>
</feature>
<dbReference type="Pfam" id="PF12730">
    <property type="entry name" value="ABC2_membrane_4"/>
    <property type="match status" value="1"/>
</dbReference>
<sequence>MNKRIALELKRNSLRSYHAAALISAAGLLALLYLFAVMPRLDQAETGMDMFLSYRGLVGLTNIIGMAIFAVLSSVMSARFIVEEYAGKRAVLLFSYPVSRRSIFFTKLGMVFSYTAAAMFLCGTIVYGIFYTTEAIRPICADEISAAIIIYSFLSLICYSLLAGILGVIALWFGFGKRSVTVTIVAAVIIAVISCQIMAVTMTSLVGVIVLLVAGGIAAVIAIKNLIDQVEKMEV</sequence>
<proteinExistence type="predicted"/>
<accession>A0A949JXF7</accession>
<dbReference type="AlphaFoldDB" id="A0A949JXF7"/>
<evidence type="ECO:0000313" key="3">
    <source>
        <dbReference type="Proteomes" id="UP000712157"/>
    </source>
</evidence>